<keyword evidence="2" id="KW-1185">Reference proteome</keyword>
<accession>A0A4Y8CRF5</accession>
<name>A0A4Y8CRF5_9HELO</name>
<gene>
    <name evidence="1" type="ORF">BOTCAL_0380g00070</name>
</gene>
<dbReference type="Proteomes" id="UP000297299">
    <property type="component" value="Unassembled WGS sequence"/>
</dbReference>
<reference evidence="1 2" key="1">
    <citation type="submission" date="2017-11" db="EMBL/GenBank/DDBJ databases">
        <title>Comparative genomics of Botrytis spp.</title>
        <authorList>
            <person name="Valero-Jimenez C.A."/>
            <person name="Tapia P."/>
            <person name="Veloso J."/>
            <person name="Silva-Moreno E."/>
            <person name="Staats M."/>
            <person name="Valdes J.H."/>
            <person name="Van Kan J.A.L."/>
        </authorList>
    </citation>
    <scope>NUCLEOTIDE SEQUENCE [LARGE SCALE GENOMIC DNA]</scope>
    <source>
        <strain evidence="1 2">MUCL2830</strain>
    </source>
</reference>
<dbReference type="EMBL" id="PHWZ01000379">
    <property type="protein sequence ID" value="TEY42786.1"/>
    <property type="molecule type" value="Genomic_DNA"/>
</dbReference>
<protein>
    <submittedName>
        <fullName evidence="1">Uncharacterized protein</fullName>
    </submittedName>
</protein>
<dbReference type="AlphaFoldDB" id="A0A4Y8CRF5"/>
<dbReference type="InterPro" id="IPR006311">
    <property type="entry name" value="TAT_signal"/>
</dbReference>
<proteinExistence type="predicted"/>
<evidence type="ECO:0000313" key="1">
    <source>
        <dbReference type="EMBL" id="TEY42786.1"/>
    </source>
</evidence>
<organism evidence="1 2">
    <name type="scientific">Botryotinia calthae</name>
    <dbReference type="NCBI Taxonomy" id="38488"/>
    <lineage>
        <taxon>Eukaryota</taxon>
        <taxon>Fungi</taxon>
        <taxon>Dikarya</taxon>
        <taxon>Ascomycota</taxon>
        <taxon>Pezizomycotina</taxon>
        <taxon>Leotiomycetes</taxon>
        <taxon>Helotiales</taxon>
        <taxon>Sclerotiniaceae</taxon>
        <taxon>Botryotinia</taxon>
    </lineage>
</organism>
<dbReference type="PROSITE" id="PS51318">
    <property type="entry name" value="TAT"/>
    <property type="match status" value="1"/>
</dbReference>
<sequence length="64" mass="6982">MHASPAVEQKSNAGRRRFLSLASIVGATLLIAFSSNSVEVASQAHDIAKRERKGKEIRLSNFQT</sequence>
<evidence type="ECO:0000313" key="2">
    <source>
        <dbReference type="Proteomes" id="UP000297299"/>
    </source>
</evidence>
<comment type="caution">
    <text evidence="1">The sequence shown here is derived from an EMBL/GenBank/DDBJ whole genome shotgun (WGS) entry which is preliminary data.</text>
</comment>